<keyword evidence="3 6" id="KW-0238">DNA-binding</keyword>
<evidence type="ECO:0000259" key="5">
    <source>
        <dbReference type="PROSITE" id="PS50931"/>
    </source>
</evidence>
<keyword evidence="4" id="KW-0804">Transcription</keyword>
<reference evidence="7" key="1">
    <citation type="submission" date="2016-10" db="EMBL/GenBank/DDBJ databases">
        <authorList>
            <person name="Varghese N."/>
            <person name="Submissions S."/>
        </authorList>
    </citation>
    <scope>NUCLEOTIDE SEQUENCE [LARGE SCALE GENOMIC DNA]</scope>
    <source>
        <strain evidence="7">DUS833</strain>
    </source>
</reference>
<evidence type="ECO:0000313" key="7">
    <source>
        <dbReference type="Proteomes" id="UP000199365"/>
    </source>
</evidence>
<dbReference type="InterPro" id="IPR036390">
    <property type="entry name" value="WH_DNA-bd_sf"/>
</dbReference>
<dbReference type="Proteomes" id="UP000199365">
    <property type="component" value="Unassembled WGS sequence"/>
</dbReference>
<dbReference type="InterPro" id="IPR036388">
    <property type="entry name" value="WH-like_DNA-bd_sf"/>
</dbReference>
<evidence type="ECO:0000256" key="3">
    <source>
        <dbReference type="ARBA" id="ARBA00023125"/>
    </source>
</evidence>
<organism evidence="6 7">
    <name type="scientific">Paraburkholderia tuberum</name>
    <dbReference type="NCBI Taxonomy" id="157910"/>
    <lineage>
        <taxon>Bacteria</taxon>
        <taxon>Pseudomonadati</taxon>
        <taxon>Pseudomonadota</taxon>
        <taxon>Betaproteobacteria</taxon>
        <taxon>Burkholderiales</taxon>
        <taxon>Burkholderiaceae</taxon>
        <taxon>Paraburkholderia</taxon>
    </lineage>
</organism>
<name>A0A1H1GVX5_9BURK</name>
<dbReference type="Gene3D" id="1.10.10.10">
    <property type="entry name" value="Winged helix-like DNA-binding domain superfamily/Winged helix DNA-binding domain"/>
    <property type="match status" value="1"/>
</dbReference>
<gene>
    <name evidence="6" type="ORF">SAMN05445850_3103</name>
</gene>
<dbReference type="STRING" id="157910.SAMN05445850_3103"/>
<evidence type="ECO:0000256" key="2">
    <source>
        <dbReference type="ARBA" id="ARBA00023015"/>
    </source>
</evidence>
<dbReference type="PANTHER" id="PTHR30419">
    <property type="entry name" value="HTH-TYPE TRANSCRIPTIONAL REGULATOR YBHD"/>
    <property type="match status" value="1"/>
</dbReference>
<dbReference type="PROSITE" id="PS50931">
    <property type="entry name" value="HTH_LYSR"/>
    <property type="match status" value="1"/>
</dbReference>
<keyword evidence="2" id="KW-0805">Transcription regulation</keyword>
<comment type="similarity">
    <text evidence="1">Belongs to the LysR transcriptional regulatory family.</text>
</comment>
<evidence type="ECO:0000313" key="6">
    <source>
        <dbReference type="EMBL" id="SDR17048.1"/>
    </source>
</evidence>
<dbReference type="InterPro" id="IPR005119">
    <property type="entry name" value="LysR_subst-bd"/>
</dbReference>
<dbReference type="SUPFAM" id="SSF46785">
    <property type="entry name" value="Winged helix' DNA-binding domain"/>
    <property type="match status" value="1"/>
</dbReference>
<dbReference type="PANTHER" id="PTHR30419:SF30">
    <property type="entry name" value="LYSR FAMILY TRANSCRIPTIONAL REGULATOR"/>
    <property type="match status" value="1"/>
</dbReference>
<dbReference type="GO" id="GO:0003677">
    <property type="term" value="F:DNA binding"/>
    <property type="evidence" value="ECO:0007669"/>
    <property type="project" value="UniProtKB-KW"/>
</dbReference>
<dbReference type="GO" id="GO:0005829">
    <property type="term" value="C:cytosol"/>
    <property type="evidence" value="ECO:0007669"/>
    <property type="project" value="TreeGrafter"/>
</dbReference>
<dbReference type="EMBL" id="FNKX01000001">
    <property type="protein sequence ID" value="SDR17048.1"/>
    <property type="molecule type" value="Genomic_DNA"/>
</dbReference>
<dbReference type="InterPro" id="IPR050950">
    <property type="entry name" value="HTH-type_LysR_regulators"/>
</dbReference>
<dbReference type="RefSeq" id="WP_090804404.1">
    <property type="nucleotide sequence ID" value="NZ_FNKX01000001.1"/>
</dbReference>
<dbReference type="InterPro" id="IPR000847">
    <property type="entry name" value="LysR_HTH_N"/>
</dbReference>
<evidence type="ECO:0000256" key="4">
    <source>
        <dbReference type="ARBA" id="ARBA00023163"/>
    </source>
</evidence>
<dbReference type="Pfam" id="PF00126">
    <property type="entry name" value="HTH_1"/>
    <property type="match status" value="1"/>
</dbReference>
<dbReference type="AlphaFoldDB" id="A0A1H1GVX5"/>
<proteinExistence type="inferred from homology"/>
<feature type="domain" description="HTH lysR-type" evidence="5">
    <location>
        <begin position="8"/>
        <end position="65"/>
    </location>
</feature>
<dbReference type="Pfam" id="PF03466">
    <property type="entry name" value="LysR_substrate"/>
    <property type="match status" value="1"/>
</dbReference>
<protein>
    <submittedName>
        <fullName evidence="6">DNA-binding transcriptional regulator, LysR family</fullName>
    </submittedName>
</protein>
<sequence length="322" mass="35829">MNNDLYDVRLQWFRALVAVAEAGSIRAAAEKLGIAKSTVSENVRHLEACFHMQLIQRIGNGIVLTARGQTLLKHARAILGQGALALEDLQTMYEQPRGRLSFALPAWMATAFLAGTLTRLRERLPGTQLEIAEGYLALGVPRLRNGSVAVLVCRVPPEGVGTEFDFRPLFTTRSGVVARQNHPCADRRSLAELRNQEWLLTRAPGRESYSANIFVRHGLPEPEAIHYVHSLPIAVALLQQTDMLSLFSWPVIELCARRDDLCVIPVSDEMDKQTFGIVTLAGRPLEPAASCFIECLIDTIRDSKENGARETRRMLRQVDLLI</sequence>
<evidence type="ECO:0000256" key="1">
    <source>
        <dbReference type="ARBA" id="ARBA00009437"/>
    </source>
</evidence>
<dbReference type="GO" id="GO:0003700">
    <property type="term" value="F:DNA-binding transcription factor activity"/>
    <property type="evidence" value="ECO:0007669"/>
    <property type="project" value="InterPro"/>
</dbReference>
<keyword evidence="7" id="KW-1185">Reference proteome</keyword>
<dbReference type="Gene3D" id="3.40.190.10">
    <property type="entry name" value="Periplasmic binding protein-like II"/>
    <property type="match status" value="1"/>
</dbReference>
<dbReference type="SUPFAM" id="SSF53850">
    <property type="entry name" value="Periplasmic binding protein-like II"/>
    <property type="match status" value="1"/>
</dbReference>
<accession>A0A1H1GVX5</accession>